<dbReference type="RefSeq" id="WP_132408380.1">
    <property type="nucleotide sequence ID" value="NZ_SMKA01000084.1"/>
</dbReference>
<name>A0A4R4PZS5_9ACTN</name>
<dbReference type="Proteomes" id="UP000295075">
    <property type="component" value="Unassembled WGS sequence"/>
</dbReference>
<dbReference type="Gene3D" id="3.40.50.720">
    <property type="entry name" value="NAD(P)-binding Rossmann-like Domain"/>
    <property type="match status" value="1"/>
</dbReference>
<reference evidence="1 2" key="1">
    <citation type="submission" date="2019-03" db="EMBL/GenBank/DDBJ databases">
        <title>Draft genome sequences of novel Actinobacteria.</title>
        <authorList>
            <person name="Sahin N."/>
            <person name="Ay H."/>
            <person name="Saygin H."/>
        </authorList>
    </citation>
    <scope>NUCLEOTIDE SEQUENCE [LARGE SCALE GENOMIC DNA]</scope>
    <source>
        <strain evidence="1 2">JCM 30547</strain>
    </source>
</reference>
<organism evidence="1 2">
    <name type="scientific">Kribbella albertanoniae</name>
    <dbReference type="NCBI Taxonomy" id="1266829"/>
    <lineage>
        <taxon>Bacteria</taxon>
        <taxon>Bacillati</taxon>
        <taxon>Actinomycetota</taxon>
        <taxon>Actinomycetes</taxon>
        <taxon>Propionibacteriales</taxon>
        <taxon>Kribbellaceae</taxon>
        <taxon>Kribbella</taxon>
    </lineage>
</organism>
<evidence type="ECO:0000313" key="1">
    <source>
        <dbReference type="EMBL" id="TDC28117.1"/>
    </source>
</evidence>
<sequence>MVQDRAYTAWANMFQYYAENHEAFTGSRNLDAVRELNPHLQSFDTWLNLHKDELKAVVN</sequence>
<accession>A0A4R4PZS5</accession>
<keyword evidence="2" id="KW-1185">Reference proteome</keyword>
<protein>
    <submittedName>
        <fullName evidence="1">Uncharacterized protein</fullName>
    </submittedName>
</protein>
<comment type="caution">
    <text evidence="1">The sequence shown here is derived from an EMBL/GenBank/DDBJ whole genome shotgun (WGS) entry which is preliminary data.</text>
</comment>
<dbReference type="OrthoDB" id="319724at2"/>
<evidence type="ECO:0000313" key="2">
    <source>
        <dbReference type="Proteomes" id="UP000295075"/>
    </source>
</evidence>
<gene>
    <name evidence="1" type="ORF">E1261_19490</name>
</gene>
<dbReference type="Gene3D" id="3.90.25.10">
    <property type="entry name" value="UDP-galactose 4-epimerase, domain 1"/>
    <property type="match status" value="1"/>
</dbReference>
<proteinExistence type="predicted"/>
<dbReference type="AlphaFoldDB" id="A0A4R4PZS5"/>
<dbReference type="EMBL" id="SMKA01000084">
    <property type="protein sequence ID" value="TDC28117.1"/>
    <property type="molecule type" value="Genomic_DNA"/>
</dbReference>